<comment type="caution">
    <text evidence="1">The sequence shown here is derived from an EMBL/GenBank/DDBJ whole genome shotgun (WGS) entry which is preliminary data.</text>
</comment>
<gene>
    <name evidence="1" type="ORF">AV530_009930</name>
</gene>
<proteinExistence type="predicted"/>
<dbReference type="EMBL" id="LSYS01003973">
    <property type="protein sequence ID" value="OPJ81495.1"/>
    <property type="molecule type" value="Genomic_DNA"/>
</dbReference>
<reference evidence="1 2" key="1">
    <citation type="submission" date="2016-02" db="EMBL/GenBank/DDBJ databases">
        <title>Band-tailed pigeon sequencing and assembly.</title>
        <authorList>
            <person name="Soares A.E."/>
            <person name="Novak B.J."/>
            <person name="Rice E.S."/>
            <person name="O'Connell B."/>
            <person name="Chang D."/>
            <person name="Weber S."/>
            <person name="Shapiro B."/>
        </authorList>
    </citation>
    <scope>NUCLEOTIDE SEQUENCE [LARGE SCALE GENOMIC DNA]</scope>
    <source>
        <strain evidence="1">BTP2013</strain>
        <tissue evidence="1">Blood</tissue>
    </source>
</reference>
<evidence type="ECO:0000313" key="1">
    <source>
        <dbReference type="EMBL" id="OPJ81495.1"/>
    </source>
</evidence>
<evidence type="ECO:0000313" key="2">
    <source>
        <dbReference type="Proteomes" id="UP000190648"/>
    </source>
</evidence>
<dbReference type="Proteomes" id="UP000190648">
    <property type="component" value="Unassembled WGS sequence"/>
</dbReference>
<protein>
    <submittedName>
        <fullName evidence="1">Uncharacterized protein</fullName>
    </submittedName>
</protein>
<organism evidence="1 2">
    <name type="scientific">Patagioenas fasciata monilis</name>
    <dbReference type="NCBI Taxonomy" id="372326"/>
    <lineage>
        <taxon>Eukaryota</taxon>
        <taxon>Metazoa</taxon>
        <taxon>Chordata</taxon>
        <taxon>Craniata</taxon>
        <taxon>Vertebrata</taxon>
        <taxon>Euteleostomi</taxon>
        <taxon>Archelosauria</taxon>
        <taxon>Archosauria</taxon>
        <taxon>Dinosauria</taxon>
        <taxon>Saurischia</taxon>
        <taxon>Theropoda</taxon>
        <taxon>Coelurosauria</taxon>
        <taxon>Aves</taxon>
        <taxon>Neognathae</taxon>
        <taxon>Neoaves</taxon>
        <taxon>Columbimorphae</taxon>
        <taxon>Columbiformes</taxon>
        <taxon>Columbidae</taxon>
        <taxon>Patagioenas</taxon>
    </lineage>
</organism>
<name>A0A1V4KAT7_PATFA</name>
<accession>A0A1V4KAT7</accession>
<dbReference type="AlphaFoldDB" id="A0A1V4KAT7"/>
<keyword evidence="2" id="KW-1185">Reference proteome</keyword>
<sequence>MRMRYITVIVPTLQIAKLRNALTQGTEKIMQLTLLIGSQLMVILRFKDTALPEILGKWVKKREKAYPNQVPTEKDTSFCI</sequence>